<dbReference type="InterPro" id="IPR050945">
    <property type="entry name" value="LMO_RBTN_TF"/>
</dbReference>
<evidence type="ECO:0000313" key="2">
    <source>
        <dbReference type="Ensembl" id="ENSSSCP00035018894.1"/>
    </source>
</evidence>
<dbReference type="AlphaFoldDB" id="A0A8D1CT25"/>
<keyword evidence="1" id="KW-0677">Repeat</keyword>
<accession>A0A8D1CT25</accession>
<evidence type="ECO:0000313" key="3">
    <source>
        <dbReference type="Proteomes" id="UP000694720"/>
    </source>
</evidence>
<dbReference type="PANTHER" id="PTHR45787">
    <property type="entry name" value="LD11652P"/>
    <property type="match status" value="1"/>
</dbReference>
<protein>
    <submittedName>
        <fullName evidence="2">Uncharacterized protein</fullName>
    </submittedName>
</protein>
<reference evidence="2" key="1">
    <citation type="submission" date="2025-08" db="UniProtKB">
        <authorList>
            <consortium name="Ensembl"/>
        </authorList>
    </citation>
    <scope>IDENTIFICATION</scope>
</reference>
<name>A0A8D1CT25_PIG</name>
<dbReference type="Proteomes" id="UP000694720">
    <property type="component" value="Unplaced"/>
</dbReference>
<dbReference type="Gene3D" id="2.10.110.10">
    <property type="entry name" value="Cysteine Rich Protein"/>
    <property type="match status" value="2"/>
</dbReference>
<organism evidence="2 3">
    <name type="scientific">Sus scrofa</name>
    <name type="common">Pig</name>
    <dbReference type="NCBI Taxonomy" id="9823"/>
    <lineage>
        <taxon>Eukaryota</taxon>
        <taxon>Metazoa</taxon>
        <taxon>Chordata</taxon>
        <taxon>Craniata</taxon>
        <taxon>Vertebrata</taxon>
        <taxon>Euteleostomi</taxon>
        <taxon>Mammalia</taxon>
        <taxon>Eutheria</taxon>
        <taxon>Laurasiatheria</taxon>
        <taxon>Artiodactyla</taxon>
        <taxon>Suina</taxon>
        <taxon>Suidae</taxon>
        <taxon>Sus</taxon>
    </lineage>
</organism>
<evidence type="ECO:0000256" key="1">
    <source>
        <dbReference type="ARBA" id="ARBA00022737"/>
    </source>
</evidence>
<dbReference type="PANTHER" id="PTHR45787:SF7">
    <property type="entry name" value="LIM DOMAIN ONLY PROTEIN 3"/>
    <property type="match status" value="1"/>
</dbReference>
<dbReference type="Ensembl" id="ENSSSCT00035047221.1">
    <property type="protein sequence ID" value="ENSSSCP00035018894.1"/>
    <property type="gene ID" value="ENSSSCG00035035607.1"/>
</dbReference>
<sequence>LLKIQRDYRSSGIKGTNQYSKDRSLLKANDNCWEELILKCLCNDGQKAQVQQTLLNESGCLLCARDLLRKYEVTTTNHKCSTFIHSFKCLMRSKDNESHYDIKAYKICNQRFCVVNKQFIGNNLRICQRMYEKGIMSEAYIPQVY</sequence>
<proteinExistence type="predicted"/>